<dbReference type="AlphaFoldDB" id="A0A538T042"/>
<dbReference type="Proteomes" id="UP000316852">
    <property type="component" value="Unassembled WGS sequence"/>
</dbReference>
<evidence type="ECO:0000313" key="1">
    <source>
        <dbReference type="EMBL" id="TMQ56985.1"/>
    </source>
</evidence>
<comment type="caution">
    <text evidence="1">The sequence shown here is derived from an EMBL/GenBank/DDBJ whole genome shotgun (WGS) entry which is preliminary data.</text>
</comment>
<organism evidence="1 2">
    <name type="scientific">Eiseniibacteriota bacterium</name>
    <dbReference type="NCBI Taxonomy" id="2212470"/>
    <lineage>
        <taxon>Bacteria</taxon>
        <taxon>Candidatus Eiseniibacteriota</taxon>
    </lineage>
</organism>
<accession>A0A538T042</accession>
<evidence type="ECO:0000313" key="2">
    <source>
        <dbReference type="Proteomes" id="UP000316852"/>
    </source>
</evidence>
<proteinExistence type="predicted"/>
<dbReference type="EMBL" id="VBOW01000071">
    <property type="protein sequence ID" value="TMQ56985.1"/>
    <property type="molecule type" value="Genomic_DNA"/>
</dbReference>
<reference evidence="1 2" key="1">
    <citation type="journal article" date="2019" name="Nat. Microbiol.">
        <title>Mediterranean grassland soil C-N compound turnover is dependent on rainfall and depth, and is mediated by genomically divergent microorganisms.</title>
        <authorList>
            <person name="Diamond S."/>
            <person name="Andeer P.F."/>
            <person name="Li Z."/>
            <person name="Crits-Christoph A."/>
            <person name="Burstein D."/>
            <person name="Anantharaman K."/>
            <person name="Lane K.R."/>
            <person name="Thomas B.C."/>
            <person name="Pan C."/>
            <person name="Northen T.R."/>
            <person name="Banfield J.F."/>
        </authorList>
    </citation>
    <scope>NUCLEOTIDE SEQUENCE [LARGE SCALE GENOMIC DNA]</scope>
    <source>
        <strain evidence="1">WS_6</strain>
    </source>
</reference>
<protein>
    <submittedName>
        <fullName evidence="1">Uncharacterized protein</fullName>
    </submittedName>
</protein>
<gene>
    <name evidence="1" type="ORF">E6K76_11765</name>
</gene>
<sequence>MSACGIGERMRRSGAWLVSLTAGTLLAFSIPNGAATAHGAPGGPDSTLVQSSPSPVAYETSYNRDISSGTWTQTLLYGLSRGRMSLSASGSNSTIDFPRSAGLGGQNGAITGALSFRAQRSLVFTLNGTFNRVVSTDLVSETSQRQNRLKVSGQYNINPWRSMSLQGVVSSELQRDHGLTVRPLGQERLRLLTRYNAAGDSVGVDSIFVHDQRDSTYMSGRQDGASVQMVWSPKTWFQVTTDASGTRVHPRTTSHLRDFARALDGSPVEVLDRSRFESPNESETYQTKLSYGGIHRVLAWANVREVHNTQQYFDKSLRGQEQLSIDQRGGLLHAEFAPMVGAQIAVEGSMNRSLSEYALRANRSSLVTSQTMQTSFNFSPSSGSRASAVLNLDRKKNERQATGNGLNISRFLQVNGAYRLSPRLALDAAGTVSLFSSQYVDSTLDQDNLRTYVNIGGGYVVSARCSTTVHFSTTQGHAIAIDRSRSGNNNIQSTYQMDASLRLGVSPTLTIAQGYLLNVVYQIYDDSQAESRNVLSRIRRIDTTVTDSIFRVATIQMTHNFLFRDSGSFTRPIGGGTREYNVGSETYQQTLGATLGIMPMAGVQLFVTQSLGNTKSHFPATNTGTVDNRWNLAVGATVERTLMGGAALRGSAQHIGAYTEQRNPGDPLNEQDDWIAGVTFHKDF</sequence>
<name>A0A538T042_UNCEI</name>